<dbReference type="InterPro" id="IPR042230">
    <property type="entry name" value="CusF_sf"/>
</dbReference>
<dbReference type="Gene3D" id="2.40.50.320">
    <property type="entry name" value="Copper binding periplasmic protein CusF"/>
    <property type="match status" value="1"/>
</dbReference>
<reference evidence="2" key="1">
    <citation type="submission" date="2016-08" db="EMBL/GenBank/DDBJ databases">
        <authorList>
            <person name="Seilhamer J.J."/>
        </authorList>
    </citation>
    <scope>NUCLEOTIDE SEQUENCE</scope>
    <source>
        <strain evidence="2">86</strain>
    </source>
</reference>
<evidence type="ECO:0000256" key="1">
    <source>
        <dbReference type="SAM" id="SignalP"/>
    </source>
</evidence>
<gene>
    <name evidence="2" type="ORF">KL86PLE_30362</name>
</gene>
<proteinExistence type="predicted"/>
<protein>
    <submittedName>
        <fullName evidence="2">Uncharacterized protein</fullName>
    </submittedName>
</protein>
<sequence length="96" mass="9708">MKKLIAMAAVVVALASPALAGDAGTTGKVNAIDAAGRTVNLTHGPIEALGWPGMTMDFAVLPSIDLDALKPGETIAFTVTQTPEGTYAIDSVTPAE</sequence>
<accession>A0A212LEF8</accession>
<evidence type="ECO:0000313" key="2">
    <source>
        <dbReference type="EMBL" id="SCM75915.1"/>
    </source>
</evidence>
<dbReference type="Pfam" id="PF11604">
    <property type="entry name" value="CusF_Ec"/>
    <property type="match status" value="1"/>
</dbReference>
<feature type="signal peptide" evidence="1">
    <location>
        <begin position="1"/>
        <end position="20"/>
    </location>
</feature>
<dbReference type="RefSeq" id="WP_288196207.1">
    <property type="nucleotide sequence ID" value="NZ_LT608334.1"/>
</dbReference>
<dbReference type="InterPro" id="IPR021647">
    <property type="entry name" value="CusF_Ec"/>
</dbReference>
<organism evidence="2">
    <name type="scientific">uncultured Pleomorphomonas sp</name>
    <dbReference type="NCBI Taxonomy" id="442121"/>
    <lineage>
        <taxon>Bacteria</taxon>
        <taxon>Pseudomonadati</taxon>
        <taxon>Pseudomonadota</taxon>
        <taxon>Alphaproteobacteria</taxon>
        <taxon>Hyphomicrobiales</taxon>
        <taxon>Pleomorphomonadaceae</taxon>
        <taxon>Pleomorphomonas</taxon>
        <taxon>environmental samples</taxon>
    </lineage>
</organism>
<name>A0A212LEF8_9HYPH</name>
<keyword evidence="1" id="KW-0732">Signal</keyword>
<dbReference type="AlphaFoldDB" id="A0A212LEF8"/>
<feature type="chain" id="PRO_5013347161" evidence="1">
    <location>
        <begin position="21"/>
        <end position="96"/>
    </location>
</feature>
<dbReference type="EMBL" id="FMJD01000007">
    <property type="protein sequence ID" value="SCM75915.1"/>
    <property type="molecule type" value="Genomic_DNA"/>
</dbReference>